<evidence type="ECO:0000313" key="2">
    <source>
        <dbReference type="EMBL" id="KAH3885119.1"/>
    </source>
</evidence>
<feature type="compositionally biased region" description="Polar residues" evidence="1">
    <location>
        <begin position="104"/>
        <end position="115"/>
    </location>
</feature>
<protein>
    <submittedName>
        <fullName evidence="2">Uncharacterized protein</fullName>
    </submittedName>
</protein>
<reference evidence="2" key="2">
    <citation type="submission" date="2020-11" db="EMBL/GenBank/DDBJ databases">
        <authorList>
            <person name="McCartney M.A."/>
            <person name="Auch B."/>
            <person name="Kono T."/>
            <person name="Mallez S."/>
            <person name="Becker A."/>
            <person name="Gohl D.M."/>
            <person name="Silverstein K.A.T."/>
            <person name="Koren S."/>
            <person name="Bechman K.B."/>
            <person name="Herman A."/>
            <person name="Abrahante J.E."/>
            <person name="Garbe J."/>
        </authorList>
    </citation>
    <scope>NUCLEOTIDE SEQUENCE</scope>
    <source>
        <strain evidence="2">Duluth1</strain>
        <tissue evidence="2">Whole animal</tissue>
    </source>
</reference>
<name>A0A9D4RXX7_DREPO</name>
<proteinExistence type="predicted"/>
<evidence type="ECO:0000313" key="3">
    <source>
        <dbReference type="Proteomes" id="UP000828390"/>
    </source>
</evidence>
<accession>A0A9D4RXX7</accession>
<dbReference type="EMBL" id="JAIWYP010000001">
    <property type="protein sequence ID" value="KAH3885119.1"/>
    <property type="molecule type" value="Genomic_DNA"/>
</dbReference>
<dbReference type="Proteomes" id="UP000828390">
    <property type="component" value="Unassembled WGS sequence"/>
</dbReference>
<gene>
    <name evidence="2" type="ORF">DPMN_009108</name>
</gene>
<dbReference type="AlphaFoldDB" id="A0A9D4RXX7"/>
<comment type="caution">
    <text evidence="2">The sequence shown here is derived from an EMBL/GenBank/DDBJ whole genome shotgun (WGS) entry which is preliminary data.</text>
</comment>
<feature type="region of interest" description="Disordered" evidence="1">
    <location>
        <begin position="84"/>
        <end position="115"/>
    </location>
</feature>
<feature type="compositionally biased region" description="Basic and acidic residues" evidence="1">
    <location>
        <begin position="54"/>
        <end position="64"/>
    </location>
</feature>
<keyword evidence="3" id="KW-1185">Reference proteome</keyword>
<sequence>MNSGQDVINSVLNSGLTLHGSQALSVSLAGTLTNTASLSAGKTRVTDTDGSTGEGHEGSTVDDHHVKEADFMSKDLMEQHFSHAAERMAQTDTERRPARKKAKLQSQSDVELQNA</sequence>
<evidence type="ECO:0000256" key="1">
    <source>
        <dbReference type="SAM" id="MobiDB-lite"/>
    </source>
</evidence>
<reference evidence="2" key="1">
    <citation type="journal article" date="2019" name="bioRxiv">
        <title>The Genome of the Zebra Mussel, Dreissena polymorpha: A Resource for Invasive Species Research.</title>
        <authorList>
            <person name="McCartney M.A."/>
            <person name="Auch B."/>
            <person name="Kono T."/>
            <person name="Mallez S."/>
            <person name="Zhang Y."/>
            <person name="Obille A."/>
            <person name="Becker A."/>
            <person name="Abrahante J.E."/>
            <person name="Garbe J."/>
            <person name="Badalamenti J.P."/>
            <person name="Herman A."/>
            <person name="Mangelson H."/>
            <person name="Liachko I."/>
            <person name="Sullivan S."/>
            <person name="Sone E.D."/>
            <person name="Koren S."/>
            <person name="Silverstein K.A.T."/>
            <person name="Beckman K.B."/>
            <person name="Gohl D.M."/>
        </authorList>
    </citation>
    <scope>NUCLEOTIDE SEQUENCE</scope>
    <source>
        <strain evidence="2">Duluth1</strain>
        <tissue evidence="2">Whole animal</tissue>
    </source>
</reference>
<organism evidence="2 3">
    <name type="scientific">Dreissena polymorpha</name>
    <name type="common">Zebra mussel</name>
    <name type="synonym">Mytilus polymorpha</name>
    <dbReference type="NCBI Taxonomy" id="45954"/>
    <lineage>
        <taxon>Eukaryota</taxon>
        <taxon>Metazoa</taxon>
        <taxon>Spiralia</taxon>
        <taxon>Lophotrochozoa</taxon>
        <taxon>Mollusca</taxon>
        <taxon>Bivalvia</taxon>
        <taxon>Autobranchia</taxon>
        <taxon>Heteroconchia</taxon>
        <taxon>Euheterodonta</taxon>
        <taxon>Imparidentia</taxon>
        <taxon>Neoheterodontei</taxon>
        <taxon>Myida</taxon>
        <taxon>Dreissenoidea</taxon>
        <taxon>Dreissenidae</taxon>
        <taxon>Dreissena</taxon>
    </lineage>
</organism>
<feature type="region of interest" description="Disordered" evidence="1">
    <location>
        <begin position="33"/>
        <end position="64"/>
    </location>
</feature>